<dbReference type="GO" id="GO:0005096">
    <property type="term" value="F:GTPase activator activity"/>
    <property type="evidence" value="ECO:0007669"/>
    <property type="project" value="TreeGrafter"/>
</dbReference>
<dbReference type="PANTHER" id="PTHR23179:SF27">
    <property type="entry name" value="RHO GTPASE ACTIVATING PROTEIN AT 71E, ISOFORM D"/>
    <property type="match status" value="1"/>
</dbReference>
<dbReference type="AlphaFoldDB" id="A0A8W8J3R4"/>
<dbReference type="Pfam" id="PF00620">
    <property type="entry name" value="RhoGAP"/>
    <property type="match status" value="1"/>
</dbReference>
<feature type="region of interest" description="Disordered" evidence="1">
    <location>
        <begin position="281"/>
        <end position="411"/>
    </location>
</feature>
<dbReference type="InterPro" id="IPR008936">
    <property type="entry name" value="Rho_GTPase_activation_prot"/>
</dbReference>
<feature type="region of interest" description="Disordered" evidence="1">
    <location>
        <begin position="446"/>
        <end position="465"/>
    </location>
</feature>
<dbReference type="SMART" id="SM00324">
    <property type="entry name" value="RhoGAP"/>
    <property type="match status" value="1"/>
</dbReference>
<keyword evidence="4" id="KW-1185">Reference proteome</keyword>
<dbReference type="CDD" id="cd00159">
    <property type="entry name" value="RhoGAP"/>
    <property type="match status" value="1"/>
</dbReference>
<evidence type="ECO:0000313" key="3">
    <source>
        <dbReference type="EnsemblMetazoa" id="G16745.1:cds"/>
    </source>
</evidence>
<sequence>MAMLRSVFGGCVSDRGHETMRLKKLKFGAPISTALKNGYLPIPLMELLVYIAHEGMSTADLFRRPGNPRDTQRIVKRMSEGKPVIFQNYNLYTLTTVVKKFLLRLPGGIFGKEGEATLLSVLSLQHKMEQFEAVHAFLTTLSRGHQQLVSLLFGIWFTMINNSHVNFMTTEALARSVAGSMFHSCATDPAMVEHASQVMQILIENFGVASMFGQENIEFFAETTRTSIHIKEKFRYHFQYPPEEILPRREALKWFCLFLCQEAQHKKFHPLNHAITEEGFYESSRRQDQQQEVMDISDQSPDLRHYLSPRGDGESATKQLAASTISAPEVSLVPSPGLITKRPKSLEDNLNDSDEQLQPRPSLSRFNSVKRKQLERLRQRSDWFLGPNMNNQGAPALSPDQISHSSSKASYNADKLHQKLSGNSVTKASSEGTALDLVSSDVDSVFSDRSESPASEPLPTPSVSISRDIIHSDTITDVSMAAGDITMEEVMGRKDSDGEMCGSEYCFFVVEHNYGDKGS</sequence>
<evidence type="ECO:0000256" key="1">
    <source>
        <dbReference type="SAM" id="MobiDB-lite"/>
    </source>
</evidence>
<reference evidence="3" key="1">
    <citation type="submission" date="2022-08" db="UniProtKB">
        <authorList>
            <consortium name="EnsemblMetazoa"/>
        </authorList>
    </citation>
    <scope>IDENTIFICATION</scope>
    <source>
        <strain evidence="3">05x7-T-G4-1.051#20</strain>
    </source>
</reference>
<organism evidence="3 4">
    <name type="scientific">Magallana gigas</name>
    <name type="common">Pacific oyster</name>
    <name type="synonym">Crassostrea gigas</name>
    <dbReference type="NCBI Taxonomy" id="29159"/>
    <lineage>
        <taxon>Eukaryota</taxon>
        <taxon>Metazoa</taxon>
        <taxon>Spiralia</taxon>
        <taxon>Lophotrochozoa</taxon>
        <taxon>Mollusca</taxon>
        <taxon>Bivalvia</taxon>
        <taxon>Autobranchia</taxon>
        <taxon>Pteriomorphia</taxon>
        <taxon>Ostreida</taxon>
        <taxon>Ostreoidea</taxon>
        <taxon>Ostreidae</taxon>
        <taxon>Magallana</taxon>
    </lineage>
</organism>
<dbReference type="GO" id="GO:0007165">
    <property type="term" value="P:signal transduction"/>
    <property type="evidence" value="ECO:0007669"/>
    <property type="project" value="InterPro"/>
</dbReference>
<dbReference type="EnsemblMetazoa" id="G16745.1">
    <property type="protein sequence ID" value="G16745.1:cds"/>
    <property type="gene ID" value="G16745"/>
</dbReference>
<dbReference type="PANTHER" id="PTHR23179">
    <property type="entry name" value="T-CELL ACTIVATION RHO GTPASE ACTIVATING PROTEIN-RELATED"/>
    <property type="match status" value="1"/>
</dbReference>
<dbReference type="InterPro" id="IPR000198">
    <property type="entry name" value="RhoGAP_dom"/>
</dbReference>
<feature type="compositionally biased region" description="Basic and acidic residues" evidence="1">
    <location>
        <begin position="372"/>
        <end position="381"/>
    </location>
</feature>
<protein>
    <recommendedName>
        <fullName evidence="2">Rho-GAP domain-containing protein</fullName>
    </recommendedName>
</protein>
<feature type="compositionally biased region" description="Basic and acidic residues" evidence="1">
    <location>
        <begin position="301"/>
        <end position="315"/>
    </location>
</feature>
<evidence type="ECO:0000259" key="2">
    <source>
        <dbReference type="PROSITE" id="PS50238"/>
    </source>
</evidence>
<feature type="domain" description="Rho-GAP" evidence="2">
    <location>
        <begin position="29"/>
        <end position="210"/>
    </location>
</feature>
<feature type="compositionally biased region" description="Polar residues" evidence="1">
    <location>
        <begin position="400"/>
        <end position="410"/>
    </location>
</feature>
<dbReference type="Proteomes" id="UP000005408">
    <property type="component" value="Unassembled WGS sequence"/>
</dbReference>
<accession>A0A8W8J3R4</accession>
<dbReference type="Gene3D" id="1.10.555.10">
    <property type="entry name" value="Rho GTPase activation protein"/>
    <property type="match status" value="1"/>
</dbReference>
<feature type="compositionally biased region" description="Polar residues" evidence="1">
    <location>
        <begin position="316"/>
        <end position="326"/>
    </location>
</feature>
<dbReference type="SUPFAM" id="SSF48350">
    <property type="entry name" value="GTPase activation domain, GAP"/>
    <property type="match status" value="1"/>
</dbReference>
<evidence type="ECO:0000313" key="4">
    <source>
        <dbReference type="Proteomes" id="UP000005408"/>
    </source>
</evidence>
<proteinExistence type="predicted"/>
<dbReference type="PROSITE" id="PS50238">
    <property type="entry name" value="RHOGAP"/>
    <property type="match status" value="1"/>
</dbReference>
<name>A0A8W8J3R4_MAGGI</name>